<sequence>MDRIGESAKEIVEQYGRDGFLSSDSLRLAEFGVWDRLTPGVLLTAALCLLATEEPAFAERMAESGDLVLSRLITGDFRALELNADDATMSWQRAVAWLSEYARRPSATPDTLDTLLTQAQELWSEALQSGEMTRSGVRDGESGPWDAAEIRVPSEVERLDCGVLGVPRLDGVGLHPLNAGGRTVGVIVDLGDHALSLQAFRVPMSPVWEQVRPKVVQDIRKQGGTAEDAESGLGPEVRARVPVVKDGQHVLQPTRIFGCDGPGWLLRGVYGGPAALAEVVDPRAYYLFTQTSVDLSKVDGPVDMTQEIAELGIRWPDVEK</sequence>
<protein>
    <submittedName>
        <fullName evidence="1">DUF3710 domain-containing protein</fullName>
    </submittedName>
</protein>
<name>A0ABT5FSC6_9ACTN</name>
<dbReference type="EMBL" id="JAQOSK010000004">
    <property type="protein sequence ID" value="MDC2955447.1"/>
    <property type="molecule type" value="Genomic_DNA"/>
</dbReference>
<evidence type="ECO:0000313" key="1">
    <source>
        <dbReference type="EMBL" id="MDC2955447.1"/>
    </source>
</evidence>
<reference evidence="1 2" key="1">
    <citation type="journal article" date="2015" name="Int. J. Syst. Evol. Microbiol.">
        <title>Streptomyces gilvifuscus sp. nov., an actinomycete that produces antibacterial compounds isolated from soil.</title>
        <authorList>
            <person name="Nguyen T.M."/>
            <person name="Kim J."/>
        </authorList>
    </citation>
    <scope>NUCLEOTIDE SEQUENCE [LARGE SCALE GENOMIC DNA]</scope>
    <source>
        <strain evidence="1 2">T113</strain>
    </source>
</reference>
<evidence type="ECO:0000313" key="2">
    <source>
        <dbReference type="Proteomes" id="UP001221328"/>
    </source>
</evidence>
<dbReference type="Pfam" id="PF12502">
    <property type="entry name" value="DUF3710"/>
    <property type="match status" value="1"/>
</dbReference>
<organism evidence="1 2">
    <name type="scientific">Streptomyces gilvifuscus</name>
    <dbReference type="NCBI Taxonomy" id="1550617"/>
    <lineage>
        <taxon>Bacteria</taxon>
        <taxon>Bacillati</taxon>
        <taxon>Actinomycetota</taxon>
        <taxon>Actinomycetes</taxon>
        <taxon>Kitasatosporales</taxon>
        <taxon>Streptomycetaceae</taxon>
        <taxon>Streptomyces</taxon>
    </lineage>
</organism>
<comment type="caution">
    <text evidence="1">The sequence shown here is derived from an EMBL/GenBank/DDBJ whole genome shotgun (WGS) entry which is preliminary data.</text>
</comment>
<accession>A0ABT5FSC6</accession>
<gene>
    <name evidence="1" type="ORF">PO587_13330</name>
</gene>
<proteinExistence type="predicted"/>
<keyword evidence="2" id="KW-1185">Reference proteome</keyword>
<dbReference type="Proteomes" id="UP001221328">
    <property type="component" value="Unassembled WGS sequence"/>
</dbReference>
<dbReference type="InterPro" id="IPR022183">
    <property type="entry name" value="DUF3710"/>
</dbReference>
<dbReference type="RefSeq" id="WP_272175319.1">
    <property type="nucleotide sequence ID" value="NZ_JAQOSK010000004.1"/>
</dbReference>